<dbReference type="PANTHER" id="PTHR35399:SF2">
    <property type="entry name" value="DUF839 DOMAIN-CONTAINING PROTEIN"/>
    <property type="match status" value="1"/>
</dbReference>
<evidence type="ECO:0000313" key="3">
    <source>
        <dbReference type="Proteomes" id="UP000321234"/>
    </source>
</evidence>
<dbReference type="RefSeq" id="WP_147924388.1">
    <property type="nucleotide sequence ID" value="NZ_VKAC01000001.1"/>
</dbReference>
<comment type="caution">
    <text evidence="2">The sequence shown here is derived from an EMBL/GenBank/DDBJ whole genome shotgun (WGS) entry which is preliminary data.</text>
</comment>
<dbReference type="EMBL" id="VKAC01000001">
    <property type="protein sequence ID" value="TXR57763.1"/>
    <property type="molecule type" value="Genomic_DNA"/>
</dbReference>
<sequence length="676" mass="72075">MSLSPTRALLPMAGHTRGTRSAATCHFKCGDACLTDERSASASPSFASVVEASLSRRNLLLGLGAVAAAAGTGALTVQPAEATPATPGKPGAPGRGAGAVGPKGLAFAPIAPVPSTTDQLTVPAGYAWKPLISWGDPVVQGAPPFDLDRQSAEAQEKQFGYNCDYLAILPQGRHKALLVSNHEYTNENLMVPGFTTEAALTVEQLRTSIAAHGLSVVQLRRGKDGFWEVEPSKYGRRFTGLSTRFELRGPVAGTDLVKTAKDPGGRTVIGTLNNCAGGTTPWGTVLSGEENFDQYFRGHPQGDQRNQKTYSLVKDGKPSEGRYWHKADARFDTAREPHEINRFGWIVEVDPRDPRSTPVKHTALGRFKHEGATTLVATKGNVVAYMGDDSRGQHLYKFVSRERVGKGGKGGRSELLDAGDLYVAKFEADGDPATDRDGTGTWIPLTKDGKSAVPGMSHEEVLVFTRDAAAKVGATPMDRPEDVEPDPRTGYVYVACTNNTDRTSPAPANPRAKNKDGHVIELREAGGDATGTRFDWSLLLVCGDPEDPSTYFSGFPAEKVSPISCPDNVAFDKDQPGLWISTDGAPSTLKLNDALHFVPLTGADRGRVSQFLAVPTGAETCGPWIDAADGSVFVNVQHPGETDTARVDAPASAFPYTDASKRTPRPSTVQVRRTGK</sequence>
<dbReference type="NCBIfam" id="TIGR01409">
    <property type="entry name" value="TAT_signal_seq"/>
    <property type="match status" value="1"/>
</dbReference>
<dbReference type="InterPro" id="IPR006311">
    <property type="entry name" value="TAT_signal"/>
</dbReference>
<name>A0A5C8ZKT5_9ACTN</name>
<dbReference type="OrthoDB" id="9801383at2"/>
<dbReference type="Pfam" id="PF05787">
    <property type="entry name" value="PhoX"/>
    <property type="match status" value="1"/>
</dbReference>
<gene>
    <name evidence="2" type="ORF">FMM08_00380</name>
</gene>
<dbReference type="Proteomes" id="UP000321234">
    <property type="component" value="Unassembled WGS sequence"/>
</dbReference>
<proteinExistence type="predicted"/>
<feature type="compositionally biased region" description="Polar residues" evidence="1">
    <location>
        <begin position="665"/>
        <end position="676"/>
    </location>
</feature>
<feature type="region of interest" description="Disordered" evidence="1">
    <location>
        <begin position="642"/>
        <end position="676"/>
    </location>
</feature>
<keyword evidence="3" id="KW-1185">Reference proteome</keyword>
<reference evidence="2 3" key="1">
    <citation type="submission" date="2019-07" db="EMBL/GenBank/DDBJ databases">
        <title>Quadrisphaera sp. strain DD2A genome sequencing and assembly.</title>
        <authorList>
            <person name="Kim I."/>
        </authorList>
    </citation>
    <scope>NUCLEOTIDE SEQUENCE [LARGE SCALE GENOMIC DNA]</scope>
    <source>
        <strain evidence="2 3">DD2A</strain>
    </source>
</reference>
<dbReference type="PROSITE" id="PS51318">
    <property type="entry name" value="TAT"/>
    <property type="match status" value="1"/>
</dbReference>
<evidence type="ECO:0000313" key="2">
    <source>
        <dbReference type="EMBL" id="TXR57763.1"/>
    </source>
</evidence>
<dbReference type="AlphaFoldDB" id="A0A5C8ZKT5"/>
<dbReference type="InterPro" id="IPR008557">
    <property type="entry name" value="PhoX"/>
</dbReference>
<accession>A0A5C8ZKT5</accession>
<evidence type="ECO:0000256" key="1">
    <source>
        <dbReference type="SAM" id="MobiDB-lite"/>
    </source>
</evidence>
<protein>
    <submittedName>
        <fullName evidence="2">PhoX family phosphatase</fullName>
    </submittedName>
</protein>
<organism evidence="2 3">
    <name type="scientific">Quadrisphaera setariae</name>
    <dbReference type="NCBI Taxonomy" id="2593304"/>
    <lineage>
        <taxon>Bacteria</taxon>
        <taxon>Bacillati</taxon>
        <taxon>Actinomycetota</taxon>
        <taxon>Actinomycetes</taxon>
        <taxon>Kineosporiales</taxon>
        <taxon>Kineosporiaceae</taxon>
        <taxon>Quadrisphaera</taxon>
    </lineage>
</organism>
<dbReference type="InterPro" id="IPR019546">
    <property type="entry name" value="TAT_signal_bac_arc"/>
</dbReference>
<dbReference type="PANTHER" id="PTHR35399">
    <property type="entry name" value="SLR8030 PROTEIN"/>
    <property type="match status" value="1"/>
</dbReference>